<keyword evidence="1" id="KW-0472">Membrane</keyword>
<feature type="transmembrane region" description="Helical" evidence="1">
    <location>
        <begin position="51"/>
        <end position="78"/>
    </location>
</feature>
<proteinExistence type="predicted"/>
<dbReference type="OrthoDB" id="9782326at2"/>
<organism evidence="2 3">
    <name type="scientific">Bradyrhizobium lablabi</name>
    <dbReference type="NCBI Taxonomy" id="722472"/>
    <lineage>
        <taxon>Bacteria</taxon>
        <taxon>Pseudomonadati</taxon>
        <taxon>Pseudomonadota</taxon>
        <taxon>Alphaproteobacteria</taxon>
        <taxon>Hyphomicrobiales</taxon>
        <taxon>Nitrobacteraceae</taxon>
        <taxon>Bradyrhizobium</taxon>
    </lineage>
</organism>
<name>A0A1M7FSU3_9BRAD</name>
<sequence>MTPQEQQWHWGEGTKYAIEGMKALLLLNGGAAIALLTFIGSHAPSGSNKTLIAQAIGNSLISFGVGTVSAATTFVAGYLTQLYYGNGSTSTAIRWHQLTYVLVIVCVAGFIAGVYFARSAVIASL</sequence>
<dbReference type="Proteomes" id="UP000189935">
    <property type="component" value="Chromosome I"/>
</dbReference>
<keyword evidence="1" id="KW-0812">Transmembrane</keyword>
<evidence type="ECO:0000313" key="3">
    <source>
        <dbReference type="Proteomes" id="UP000189935"/>
    </source>
</evidence>
<dbReference type="EMBL" id="LT670844">
    <property type="protein sequence ID" value="SHM06858.1"/>
    <property type="molecule type" value="Genomic_DNA"/>
</dbReference>
<accession>A0A1M7FSU3</accession>
<reference evidence="2 3" key="1">
    <citation type="submission" date="2016-11" db="EMBL/GenBank/DDBJ databases">
        <authorList>
            <person name="Jaros S."/>
            <person name="Januszkiewicz K."/>
            <person name="Wedrychowicz H."/>
        </authorList>
    </citation>
    <scope>NUCLEOTIDE SEQUENCE [LARGE SCALE GENOMIC DNA]</scope>
    <source>
        <strain evidence="2 3">GAS499</strain>
    </source>
</reference>
<keyword evidence="1" id="KW-1133">Transmembrane helix</keyword>
<protein>
    <submittedName>
        <fullName evidence="2">Uncharacterized protein</fullName>
    </submittedName>
</protein>
<gene>
    <name evidence="2" type="ORF">SAMN05444159_7587</name>
</gene>
<feature type="transmembrane region" description="Helical" evidence="1">
    <location>
        <begin position="20"/>
        <end position="39"/>
    </location>
</feature>
<dbReference type="RefSeq" id="WP_079544547.1">
    <property type="nucleotide sequence ID" value="NZ_LT670844.1"/>
</dbReference>
<evidence type="ECO:0000313" key="2">
    <source>
        <dbReference type="EMBL" id="SHM06858.1"/>
    </source>
</evidence>
<dbReference type="AlphaFoldDB" id="A0A1M7FSU3"/>
<evidence type="ECO:0000256" key="1">
    <source>
        <dbReference type="SAM" id="Phobius"/>
    </source>
</evidence>
<feature type="transmembrane region" description="Helical" evidence="1">
    <location>
        <begin position="98"/>
        <end position="117"/>
    </location>
</feature>